<evidence type="ECO:0000313" key="2">
    <source>
        <dbReference type="EMBL" id="SOC12900.1"/>
    </source>
</evidence>
<proteinExistence type="predicted"/>
<accession>A0A285SX26</accession>
<organism evidence="2 3">
    <name type="scientific">Ureibacillus xyleni</name>
    <dbReference type="NCBI Taxonomy" id="614648"/>
    <lineage>
        <taxon>Bacteria</taxon>
        <taxon>Bacillati</taxon>
        <taxon>Bacillota</taxon>
        <taxon>Bacilli</taxon>
        <taxon>Bacillales</taxon>
        <taxon>Caryophanaceae</taxon>
        <taxon>Ureibacillus</taxon>
    </lineage>
</organism>
<sequence length="856" mass="99161">MSLQTNQVYLYSITTSDLFNEQEMGIQQQIFELKEQIKTNKKKGISNKEINKQVDELSVVLRNLLPLHKDDTRELKQERLTDSKVIAQFESTFTRALELQSISVDDDEEEIKPTIDFIVVEVYHDVVMEQIIKRGFNYLGKRYKFAFSSSGQIRTKKLVFVNEIRYMQIENKLTAGLTDKMIGSISINKLIAYKALCNSSSVKWEGFDINKAIVVPDFEFMIKDVEVDYINSKYEVITTTKDITNPVMDGCGIMLPSVSNKNIQFRGAGGFKGLLTPFPFDKFLKKFPKAKSVVKDVWGKEWNVIDEGIEIIFTASQMKFYKQLTNKDNPKITWQQYKHDFIKYGCEFAICNQDVDVFDDKAINYQMLQTLFNLDQNDLEEITSHTKEMIETATETLDNMLSFIGVNAESEYQRPIHKSLSLYNDLIHDEYVKEMVKKQKAELVKNARAGKILIPNTKRTYLIPDVYAFAQWLFGLEVTGLLEDKQVSCKLYNAGEDKLDVLRSPHLNANEHTVRDNVVTDKTKDWFTTNGCYVSIHDMIPFIIMCDFDGDEALIVENPTFVKNAKVHTEGLIPLQYELGVADPKEINNDNIYTSLKAAFSKNIGEISNNITKIFNQDEITDEDLELVKQLCYINNQYIDYAKTLWEAELPEDLQVKINKLKARKLPTFFIQAKDKKQKQVLARNNRTVNRLFDIFKVKQLSFKGGSFDYKLLMTNSKRKSNQLIIDTYEELTKYKGLEIKKELKGNDVKINQLYVVRATKKELLKLGKIDEVVDVLVKHLYTTKTPYKQLLWDMFGNKIYANLKYNLLNLKDCMDCKEEFEPTHHSQRRCKSCAENAEREAAKLRVSKQRNKKVS</sequence>
<dbReference type="RefSeq" id="WP_097073807.1">
    <property type="nucleotide sequence ID" value="NZ_OBMQ01000007.1"/>
</dbReference>
<evidence type="ECO:0000259" key="1">
    <source>
        <dbReference type="Pfam" id="PF05183"/>
    </source>
</evidence>
<dbReference type="InterPro" id="IPR057596">
    <property type="entry name" value="RDRP_core"/>
</dbReference>
<dbReference type="AlphaFoldDB" id="A0A285SX26"/>
<dbReference type="EMBL" id="OBMQ01000007">
    <property type="protein sequence ID" value="SOC12900.1"/>
    <property type="molecule type" value="Genomic_DNA"/>
</dbReference>
<name>A0A285SX26_9BACL</name>
<keyword evidence="3" id="KW-1185">Reference proteome</keyword>
<dbReference type="GO" id="GO:0003968">
    <property type="term" value="F:RNA-directed RNA polymerase activity"/>
    <property type="evidence" value="ECO:0007669"/>
    <property type="project" value="InterPro"/>
</dbReference>
<evidence type="ECO:0000313" key="3">
    <source>
        <dbReference type="Proteomes" id="UP000219636"/>
    </source>
</evidence>
<dbReference type="OrthoDB" id="1891855at2"/>
<gene>
    <name evidence="2" type="ORF">SAMN05880501_10771</name>
</gene>
<protein>
    <submittedName>
        <fullName evidence="2">RNA dependent RNA polymerase</fullName>
    </submittedName>
</protein>
<feature type="domain" description="RDRP core" evidence="1">
    <location>
        <begin position="84"/>
        <end position="694"/>
    </location>
</feature>
<dbReference type="Proteomes" id="UP000219636">
    <property type="component" value="Unassembled WGS sequence"/>
</dbReference>
<dbReference type="Pfam" id="PF05183">
    <property type="entry name" value="RdRP"/>
    <property type="match status" value="1"/>
</dbReference>
<reference evidence="3" key="1">
    <citation type="submission" date="2017-08" db="EMBL/GenBank/DDBJ databases">
        <authorList>
            <person name="Varghese N."/>
            <person name="Submissions S."/>
        </authorList>
    </citation>
    <scope>NUCLEOTIDE SEQUENCE [LARGE SCALE GENOMIC DNA]</scope>
    <source>
        <strain evidence="3">JC22</strain>
    </source>
</reference>